<gene>
    <name evidence="1" type="ORF">GCM10010421_19240</name>
</gene>
<protein>
    <recommendedName>
        <fullName evidence="3">DUF3224 domain-containing protein</fullName>
    </recommendedName>
</protein>
<dbReference type="Pfam" id="PF11528">
    <property type="entry name" value="DUF3224"/>
    <property type="match status" value="1"/>
</dbReference>
<accession>A0ABP5WSE8</accession>
<dbReference type="Proteomes" id="UP001500460">
    <property type="component" value="Unassembled WGS sequence"/>
</dbReference>
<reference evidence="2" key="1">
    <citation type="journal article" date="2019" name="Int. J. Syst. Evol. Microbiol.">
        <title>The Global Catalogue of Microorganisms (GCM) 10K type strain sequencing project: providing services to taxonomists for standard genome sequencing and annotation.</title>
        <authorList>
            <consortium name="The Broad Institute Genomics Platform"/>
            <consortium name="The Broad Institute Genome Sequencing Center for Infectious Disease"/>
            <person name="Wu L."/>
            <person name="Ma J."/>
        </authorList>
    </citation>
    <scope>NUCLEOTIDE SEQUENCE [LARGE SCALE GENOMIC DNA]</scope>
    <source>
        <strain evidence="2">JCM 6922</strain>
    </source>
</reference>
<dbReference type="Gene3D" id="2.40.350.10">
    <property type="entry name" value="SO1590-like"/>
    <property type="match status" value="1"/>
</dbReference>
<dbReference type="InterPro" id="IPR023159">
    <property type="entry name" value="SO1590-like_sf"/>
</dbReference>
<dbReference type="RefSeq" id="WP_344601634.1">
    <property type="nucleotide sequence ID" value="NZ_BAAATK010000009.1"/>
</dbReference>
<keyword evidence="2" id="KW-1185">Reference proteome</keyword>
<sequence length="149" mass="15843">MPTTRTTGHFTFADWKEQPVGPADANPRFAHASVTNTFSGGIEAAATLCEYSIVYVTERAGSFAGMEVLAGRLDGREGAFAVEERGSFDADGTVHCTFEVVPGSGTGELTGLRGRGDFTARHGQAAVPYAFEYELEPGEPERRGAELHG</sequence>
<dbReference type="InterPro" id="IPR021607">
    <property type="entry name" value="DUF3224"/>
</dbReference>
<evidence type="ECO:0008006" key="3">
    <source>
        <dbReference type="Google" id="ProtNLM"/>
    </source>
</evidence>
<evidence type="ECO:0000313" key="1">
    <source>
        <dbReference type="EMBL" id="GAA2430986.1"/>
    </source>
</evidence>
<organism evidence="1 2">
    <name type="scientific">Streptomyces glaucus</name>
    <dbReference type="NCBI Taxonomy" id="284029"/>
    <lineage>
        <taxon>Bacteria</taxon>
        <taxon>Bacillati</taxon>
        <taxon>Actinomycetota</taxon>
        <taxon>Actinomycetes</taxon>
        <taxon>Kitasatosporales</taxon>
        <taxon>Streptomycetaceae</taxon>
        <taxon>Streptomyces</taxon>
    </lineage>
</organism>
<proteinExistence type="predicted"/>
<dbReference type="EMBL" id="BAAATK010000009">
    <property type="protein sequence ID" value="GAA2430986.1"/>
    <property type="molecule type" value="Genomic_DNA"/>
</dbReference>
<evidence type="ECO:0000313" key="2">
    <source>
        <dbReference type="Proteomes" id="UP001500460"/>
    </source>
</evidence>
<dbReference type="SUPFAM" id="SSF159238">
    <property type="entry name" value="SO1590-like"/>
    <property type="match status" value="1"/>
</dbReference>
<comment type="caution">
    <text evidence="1">The sequence shown here is derived from an EMBL/GenBank/DDBJ whole genome shotgun (WGS) entry which is preliminary data.</text>
</comment>
<name>A0ABP5WSE8_9ACTN</name>